<dbReference type="PANTHER" id="PTHR46268">
    <property type="entry name" value="STRESS RESPONSE PROTEIN NHAX"/>
    <property type="match status" value="1"/>
</dbReference>
<dbReference type="Pfam" id="PF00582">
    <property type="entry name" value="Usp"/>
    <property type="match status" value="2"/>
</dbReference>
<organism evidence="5 6">
    <name type="scientific">Amycolatopsis dendrobii</name>
    <dbReference type="NCBI Taxonomy" id="2760662"/>
    <lineage>
        <taxon>Bacteria</taxon>
        <taxon>Bacillati</taxon>
        <taxon>Actinomycetota</taxon>
        <taxon>Actinomycetes</taxon>
        <taxon>Pseudonocardiales</taxon>
        <taxon>Pseudonocardiaceae</taxon>
        <taxon>Amycolatopsis</taxon>
    </lineage>
</organism>
<dbReference type="GO" id="GO:0005524">
    <property type="term" value="F:ATP binding"/>
    <property type="evidence" value="ECO:0007669"/>
    <property type="project" value="UniProtKB-KW"/>
</dbReference>
<keyword evidence="3" id="KW-0067">ATP-binding</keyword>
<dbReference type="PRINTS" id="PR01438">
    <property type="entry name" value="UNVRSLSTRESS"/>
</dbReference>
<protein>
    <submittedName>
        <fullName evidence="5">Universal stress protein</fullName>
    </submittedName>
</protein>
<sequence>MNTDPVLVGVDGSESAAAAARWAAREAVLRHVPLTVLAAFGFADGSFVGERYPPVEWLEVKEAEAEELLQAVRDDLAEVEPRVRIAVETSPAGPEVALREASAKARMLVLGEPTGTLSGLLAGSPDIDLVAHAHCPVVVVRGTIRPREPVVVGVDGSPLSEAAIGCAFEEAAVHGVPLVAVHAWLDADRSRLFGDRDFPFEAREAEHRLLAQRISGYSALYPDVRVERIVEQDRPRDRLIEWSSRASLVVLGSRGRGGFTGMVLGSTSHALLHHAECPVLVVRAGTTAAGDR</sequence>
<reference evidence="5 6" key="1">
    <citation type="submission" date="2020-08" db="EMBL/GenBank/DDBJ databases">
        <title>Amycolatopsis sp. nov. DR6-1 isolated from Dendrobium heterocarpum.</title>
        <authorList>
            <person name="Tedsree N."/>
            <person name="Kuncharoen N."/>
            <person name="Likhitwitayawuid K."/>
            <person name="Tanasupawat S."/>
        </authorList>
    </citation>
    <scope>NUCLEOTIDE SEQUENCE [LARGE SCALE GENOMIC DNA]</scope>
    <source>
        <strain evidence="5 6">DR6-1</strain>
    </source>
</reference>
<dbReference type="Gene3D" id="3.40.50.620">
    <property type="entry name" value="HUPs"/>
    <property type="match status" value="2"/>
</dbReference>
<evidence type="ECO:0000256" key="1">
    <source>
        <dbReference type="ARBA" id="ARBA00008791"/>
    </source>
</evidence>
<dbReference type="Proteomes" id="UP000526734">
    <property type="component" value="Unassembled WGS sequence"/>
</dbReference>
<dbReference type="RefSeq" id="WP_182896175.1">
    <property type="nucleotide sequence ID" value="NZ_JACGZW010000020.1"/>
</dbReference>
<proteinExistence type="inferred from homology"/>
<evidence type="ECO:0000313" key="5">
    <source>
        <dbReference type="EMBL" id="MBB1159495.1"/>
    </source>
</evidence>
<evidence type="ECO:0000313" key="6">
    <source>
        <dbReference type="Proteomes" id="UP000526734"/>
    </source>
</evidence>
<dbReference type="PANTHER" id="PTHR46268:SF27">
    <property type="entry name" value="UNIVERSAL STRESS PROTEIN RV2623"/>
    <property type="match status" value="1"/>
</dbReference>
<keyword evidence="6" id="KW-1185">Reference proteome</keyword>
<dbReference type="InterPro" id="IPR006016">
    <property type="entry name" value="UspA"/>
</dbReference>
<feature type="domain" description="UspA" evidence="4">
    <location>
        <begin position="148"/>
        <end position="283"/>
    </location>
</feature>
<feature type="domain" description="UspA" evidence="4">
    <location>
        <begin position="4"/>
        <end position="141"/>
    </location>
</feature>
<dbReference type="EMBL" id="JACGZW010000020">
    <property type="protein sequence ID" value="MBB1159495.1"/>
    <property type="molecule type" value="Genomic_DNA"/>
</dbReference>
<evidence type="ECO:0000259" key="4">
    <source>
        <dbReference type="Pfam" id="PF00582"/>
    </source>
</evidence>
<keyword evidence="2" id="KW-0547">Nucleotide-binding</keyword>
<dbReference type="InterPro" id="IPR006015">
    <property type="entry name" value="Universal_stress_UspA"/>
</dbReference>
<accession>A0A7W3ZFH8</accession>
<comment type="caution">
    <text evidence="5">The sequence shown here is derived from an EMBL/GenBank/DDBJ whole genome shotgun (WGS) entry which is preliminary data.</text>
</comment>
<dbReference type="InterPro" id="IPR014729">
    <property type="entry name" value="Rossmann-like_a/b/a_fold"/>
</dbReference>
<evidence type="ECO:0000256" key="2">
    <source>
        <dbReference type="ARBA" id="ARBA00022741"/>
    </source>
</evidence>
<name>A0A7W3ZFH8_9PSEU</name>
<dbReference type="SUPFAM" id="SSF52402">
    <property type="entry name" value="Adenine nucleotide alpha hydrolases-like"/>
    <property type="match status" value="2"/>
</dbReference>
<gene>
    <name evidence="5" type="ORF">H4281_40670</name>
</gene>
<evidence type="ECO:0000256" key="3">
    <source>
        <dbReference type="ARBA" id="ARBA00022840"/>
    </source>
</evidence>
<dbReference type="AlphaFoldDB" id="A0A7W3ZFH8"/>
<comment type="similarity">
    <text evidence="1">Belongs to the universal stress protein A family.</text>
</comment>